<dbReference type="AlphaFoldDB" id="A0A2P6S0U7"/>
<dbReference type="InterPro" id="IPR011990">
    <property type="entry name" value="TPR-like_helical_dom_sf"/>
</dbReference>
<dbReference type="NCBIfam" id="TIGR00756">
    <property type="entry name" value="PPR"/>
    <property type="match status" value="5"/>
</dbReference>
<dbReference type="Gene3D" id="1.25.40.10">
    <property type="entry name" value="Tetratricopeptide repeat domain"/>
    <property type="match status" value="3"/>
</dbReference>
<feature type="repeat" description="PPR" evidence="2">
    <location>
        <begin position="105"/>
        <end position="139"/>
    </location>
</feature>
<dbReference type="PANTHER" id="PTHR47926">
    <property type="entry name" value="PENTATRICOPEPTIDE REPEAT-CONTAINING PROTEIN"/>
    <property type="match status" value="1"/>
</dbReference>
<dbReference type="Proteomes" id="UP000238479">
    <property type="component" value="Chromosome 2"/>
</dbReference>
<dbReference type="Gramene" id="PRQ52291">
    <property type="protein sequence ID" value="PRQ52291"/>
    <property type="gene ID" value="RchiOBHm_Chr2g0153851"/>
</dbReference>
<proteinExistence type="predicted"/>
<evidence type="ECO:0000256" key="1">
    <source>
        <dbReference type="ARBA" id="ARBA00022737"/>
    </source>
</evidence>
<feature type="repeat" description="PPR" evidence="2">
    <location>
        <begin position="172"/>
        <end position="206"/>
    </location>
</feature>
<dbReference type="PROSITE" id="PS51375">
    <property type="entry name" value="PPR"/>
    <property type="match status" value="3"/>
</dbReference>
<dbReference type="GO" id="GO:0099402">
    <property type="term" value="P:plant organ development"/>
    <property type="evidence" value="ECO:0007669"/>
    <property type="project" value="UniProtKB-ARBA"/>
</dbReference>
<dbReference type="Pfam" id="PF13041">
    <property type="entry name" value="PPR_2"/>
    <property type="match status" value="1"/>
</dbReference>
<dbReference type="InterPro" id="IPR046848">
    <property type="entry name" value="E_motif"/>
</dbReference>
<sequence length="543" mass="61131">MLAGYTKNREMCFGLRFFAEMLARNVVLWNLMLDGFVQIPDPNIVSWVTMLCGFAQNGKIAQAGDLFEQTPSRNVVAWNAMLAGYVQDHQIDKAVKIFRDMPETDSVSWTTMINGYVRVGKLDEARELLNWMPYKNIAAQTAMISGCAHNGRMDEASQIFNQIAIRDGKNANKDSWNTMITGYAQVGEMDKALQIFEEMGDKNIVPWNSLITGYVQNGLYLDALKSIVILGQERKRPDQSTFSCGLSAYANLADLQVGRQLHHLVVKTGYLNDLFVSSALITMYAKCGTVAVELFEEMLIEGVNPDQLTFVGMLSACSHSGLVDWGLKLFKSMTQVNLIEPLAEHYACMVDLLGRAGRLEEAFEIVRDMKIKATARMWGALLGASRIHRNLKFANYATKKLLELKPDKTSNFVLLSNMNAEAGRWDEVEIVSMLINQRKMAPAAVGNHAILFDDPVQPRTAEICSVLNSLAREMKNTSSFDECFTTYRYDKWYAFSLFLNCYILALCKLSDSFVSAYTNYWGPLGRELVHFHGHGRKEKKCSK</sequence>
<organism evidence="3 4">
    <name type="scientific">Rosa chinensis</name>
    <name type="common">China rose</name>
    <dbReference type="NCBI Taxonomy" id="74649"/>
    <lineage>
        <taxon>Eukaryota</taxon>
        <taxon>Viridiplantae</taxon>
        <taxon>Streptophyta</taxon>
        <taxon>Embryophyta</taxon>
        <taxon>Tracheophyta</taxon>
        <taxon>Spermatophyta</taxon>
        <taxon>Magnoliopsida</taxon>
        <taxon>eudicotyledons</taxon>
        <taxon>Gunneridae</taxon>
        <taxon>Pentapetalae</taxon>
        <taxon>rosids</taxon>
        <taxon>fabids</taxon>
        <taxon>Rosales</taxon>
        <taxon>Rosaceae</taxon>
        <taxon>Rosoideae</taxon>
        <taxon>Rosoideae incertae sedis</taxon>
        <taxon>Rosa</taxon>
    </lineage>
</organism>
<accession>A0A2P6S0U7</accession>
<dbReference type="OMA" id="WSTHACC"/>
<evidence type="ECO:0000256" key="2">
    <source>
        <dbReference type="PROSITE-ProRule" id="PRU00708"/>
    </source>
</evidence>
<dbReference type="GO" id="GO:0009451">
    <property type="term" value="P:RNA modification"/>
    <property type="evidence" value="ECO:0007669"/>
    <property type="project" value="InterPro"/>
</dbReference>
<keyword evidence="1" id="KW-0677">Repeat</keyword>
<dbReference type="EMBL" id="PDCK01000040">
    <property type="protein sequence ID" value="PRQ52291.1"/>
    <property type="molecule type" value="Genomic_DNA"/>
</dbReference>
<dbReference type="SUPFAM" id="SSF48452">
    <property type="entry name" value="TPR-like"/>
    <property type="match status" value="1"/>
</dbReference>
<dbReference type="FunFam" id="1.25.40.10:FF:000158">
    <property type="entry name" value="pentatricopeptide repeat-containing protein At2g33680"/>
    <property type="match status" value="1"/>
</dbReference>
<gene>
    <name evidence="3" type="ORF">RchiOBHm_Chr2g0153851</name>
</gene>
<dbReference type="GO" id="GO:0003723">
    <property type="term" value="F:RNA binding"/>
    <property type="evidence" value="ECO:0007669"/>
    <property type="project" value="InterPro"/>
</dbReference>
<protein>
    <submittedName>
        <fullName evidence="3">Putative tetratricopeptide-like helical domain-containing protein</fullName>
    </submittedName>
</protein>
<dbReference type="InterPro" id="IPR002885">
    <property type="entry name" value="PPR_rpt"/>
</dbReference>
<comment type="caution">
    <text evidence="3">The sequence shown here is derived from an EMBL/GenBank/DDBJ whole genome shotgun (WGS) entry which is preliminary data.</text>
</comment>
<dbReference type="PANTHER" id="PTHR47926:SF468">
    <property type="entry name" value="PENTATRICOPEPTIDE REPEAT-CONTAINING PROTEIN"/>
    <property type="match status" value="1"/>
</dbReference>
<reference evidence="3 4" key="1">
    <citation type="journal article" date="2018" name="Nat. Genet.">
        <title>The Rosa genome provides new insights in the design of modern roses.</title>
        <authorList>
            <person name="Bendahmane M."/>
        </authorList>
    </citation>
    <scope>NUCLEOTIDE SEQUENCE [LARGE SCALE GENOMIC DNA]</scope>
    <source>
        <strain evidence="4">cv. Old Blush</strain>
    </source>
</reference>
<evidence type="ECO:0000313" key="3">
    <source>
        <dbReference type="EMBL" id="PRQ52291.1"/>
    </source>
</evidence>
<feature type="repeat" description="PPR" evidence="2">
    <location>
        <begin position="74"/>
        <end position="104"/>
    </location>
</feature>
<name>A0A2P6S0U7_ROSCH</name>
<dbReference type="Pfam" id="PF20431">
    <property type="entry name" value="E_motif"/>
    <property type="match status" value="1"/>
</dbReference>
<dbReference type="Pfam" id="PF01535">
    <property type="entry name" value="PPR"/>
    <property type="match status" value="7"/>
</dbReference>
<keyword evidence="4" id="KW-1185">Reference proteome</keyword>
<dbReference type="InterPro" id="IPR046960">
    <property type="entry name" value="PPR_At4g14850-like_plant"/>
</dbReference>
<evidence type="ECO:0000313" key="4">
    <source>
        <dbReference type="Proteomes" id="UP000238479"/>
    </source>
</evidence>